<sequence length="230" mass="25787">MNILVFISCFIFAITFGFSQDTYITQRQDMVNNQLKIRGIVDLATINAMRAVPRHVFVPENAQKYAYEDRPLSIGKGQTISQPYIVAFMTQELRLQSEHKVLEIGTGSGYQAAVLAEIAKEVYTIEIIESLGKRAKEQLDTLGYQNVEVRIGDGYHGWKEKAPFDAIIVTAGIDSIPKPLLDQLAEGGRMIIPAGPRNAMHLLLVTKNNGKVRTKKRLPVRFVPFVRGRN</sequence>
<proteinExistence type="inferred from homology"/>
<dbReference type="EMBL" id="JAERQJ010000002">
    <property type="protein sequence ID" value="MBL0682849.1"/>
    <property type="molecule type" value="Genomic_DNA"/>
</dbReference>
<dbReference type="EC" id="2.1.1.77" evidence="7"/>
<keyword evidence="9" id="KW-1185">Reference proteome</keyword>
<evidence type="ECO:0000256" key="2">
    <source>
        <dbReference type="ARBA" id="ARBA00005369"/>
    </source>
</evidence>
<comment type="catalytic activity">
    <reaction evidence="7">
        <text>[protein]-L-isoaspartate + S-adenosyl-L-methionine = [protein]-L-isoaspartate alpha-methyl ester + S-adenosyl-L-homocysteine</text>
        <dbReference type="Rhea" id="RHEA:12705"/>
        <dbReference type="Rhea" id="RHEA-COMP:12143"/>
        <dbReference type="Rhea" id="RHEA-COMP:12144"/>
        <dbReference type="ChEBI" id="CHEBI:57856"/>
        <dbReference type="ChEBI" id="CHEBI:59789"/>
        <dbReference type="ChEBI" id="CHEBI:90596"/>
        <dbReference type="ChEBI" id="CHEBI:90598"/>
        <dbReference type="EC" id="2.1.1.77"/>
    </reaction>
</comment>
<evidence type="ECO:0000256" key="3">
    <source>
        <dbReference type="ARBA" id="ARBA00022490"/>
    </source>
</evidence>
<dbReference type="AlphaFoldDB" id="A0A937A1T2"/>
<dbReference type="HAMAP" id="MF_00090">
    <property type="entry name" value="PIMT"/>
    <property type="match status" value="1"/>
</dbReference>
<dbReference type="FunFam" id="3.40.50.150:FF:000010">
    <property type="entry name" value="Protein-L-isoaspartate O-methyltransferase"/>
    <property type="match status" value="1"/>
</dbReference>
<gene>
    <name evidence="7" type="primary">pcm</name>
    <name evidence="8" type="ORF">JJQ60_04920</name>
</gene>
<dbReference type="Gene3D" id="3.40.50.150">
    <property type="entry name" value="Vaccinia Virus protein VP39"/>
    <property type="match status" value="1"/>
</dbReference>
<reference evidence="8" key="1">
    <citation type="submission" date="2021-01" db="EMBL/GenBank/DDBJ databases">
        <authorList>
            <person name="Zhong Y.L."/>
        </authorList>
    </citation>
    <scope>NUCLEOTIDE SEQUENCE</scope>
    <source>
        <strain evidence="8">KCTC 23302</strain>
    </source>
</reference>
<dbReference type="PANTHER" id="PTHR11579:SF0">
    <property type="entry name" value="PROTEIN-L-ISOASPARTATE(D-ASPARTATE) O-METHYLTRANSFERASE"/>
    <property type="match status" value="1"/>
</dbReference>
<comment type="function">
    <text evidence="7">Catalyzes the methyl esterification of L-isoaspartyl residues in peptides and proteins that result from spontaneous decomposition of normal L-aspartyl and L-asparaginyl residues. It plays a role in the repair and/or degradation of damaged proteins.</text>
</comment>
<dbReference type="InterPro" id="IPR029063">
    <property type="entry name" value="SAM-dependent_MTases_sf"/>
</dbReference>
<feature type="active site" evidence="7">
    <location>
        <position position="81"/>
    </location>
</feature>
<dbReference type="GO" id="GO:0030091">
    <property type="term" value="P:protein repair"/>
    <property type="evidence" value="ECO:0007669"/>
    <property type="project" value="UniProtKB-UniRule"/>
</dbReference>
<evidence type="ECO:0000256" key="5">
    <source>
        <dbReference type="ARBA" id="ARBA00022679"/>
    </source>
</evidence>
<dbReference type="InterPro" id="IPR000682">
    <property type="entry name" value="PCMT"/>
</dbReference>
<keyword evidence="4 7" id="KW-0489">Methyltransferase</keyword>
<dbReference type="NCBIfam" id="TIGR00080">
    <property type="entry name" value="pimt"/>
    <property type="match status" value="1"/>
</dbReference>
<comment type="similarity">
    <text evidence="2 7">Belongs to the methyltransferase superfamily. L-isoaspartyl/D-aspartyl protein methyltransferase family.</text>
</comment>
<evidence type="ECO:0000256" key="1">
    <source>
        <dbReference type="ARBA" id="ARBA00004496"/>
    </source>
</evidence>
<evidence type="ECO:0000256" key="7">
    <source>
        <dbReference type="HAMAP-Rule" id="MF_00090"/>
    </source>
</evidence>
<keyword evidence="3 7" id="KW-0963">Cytoplasm</keyword>
<dbReference type="Pfam" id="PF01135">
    <property type="entry name" value="PCMT"/>
    <property type="match status" value="1"/>
</dbReference>
<dbReference type="RefSeq" id="WP_201917300.1">
    <property type="nucleotide sequence ID" value="NZ_BAABAX010000023.1"/>
</dbReference>
<dbReference type="GO" id="GO:0032259">
    <property type="term" value="P:methylation"/>
    <property type="evidence" value="ECO:0007669"/>
    <property type="project" value="UniProtKB-KW"/>
</dbReference>
<evidence type="ECO:0000256" key="6">
    <source>
        <dbReference type="ARBA" id="ARBA00022691"/>
    </source>
</evidence>
<keyword evidence="6 7" id="KW-0949">S-adenosyl-L-methionine</keyword>
<dbReference type="Proteomes" id="UP000651057">
    <property type="component" value="Unassembled WGS sequence"/>
</dbReference>
<dbReference type="GO" id="GO:0004719">
    <property type="term" value="F:protein-L-isoaspartate (D-aspartate) O-methyltransferase activity"/>
    <property type="evidence" value="ECO:0007669"/>
    <property type="project" value="UniProtKB-UniRule"/>
</dbReference>
<dbReference type="GO" id="GO:0005737">
    <property type="term" value="C:cytoplasm"/>
    <property type="evidence" value="ECO:0007669"/>
    <property type="project" value="UniProtKB-SubCell"/>
</dbReference>
<accession>A0A937A1T2</accession>
<evidence type="ECO:0000256" key="4">
    <source>
        <dbReference type="ARBA" id="ARBA00022603"/>
    </source>
</evidence>
<organism evidence="8 9">
    <name type="scientific">Aquimarina mytili</name>
    <dbReference type="NCBI Taxonomy" id="874423"/>
    <lineage>
        <taxon>Bacteria</taxon>
        <taxon>Pseudomonadati</taxon>
        <taxon>Bacteroidota</taxon>
        <taxon>Flavobacteriia</taxon>
        <taxon>Flavobacteriales</taxon>
        <taxon>Flavobacteriaceae</taxon>
        <taxon>Aquimarina</taxon>
    </lineage>
</organism>
<dbReference type="SUPFAM" id="SSF53335">
    <property type="entry name" value="S-adenosyl-L-methionine-dependent methyltransferases"/>
    <property type="match status" value="1"/>
</dbReference>
<evidence type="ECO:0000313" key="9">
    <source>
        <dbReference type="Proteomes" id="UP000651057"/>
    </source>
</evidence>
<dbReference type="PANTHER" id="PTHR11579">
    <property type="entry name" value="PROTEIN-L-ISOASPARTATE O-METHYLTRANSFERASE"/>
    <property type="match status" value="1"/>
</dbReference>
<evidence type="ECO:0000313" key="8">
    <source>
        <dbReference type="EMBL" id="MBL0682849.1"/>
    </source>
</evidence>
<name>A0A937A1T2_9FLAO</name>
<protein>
    <recommendedName>
        <fullName evidence="7">Protein-L-isoaspartate O-methyltransferase</fullName>
        <ecNumber evidence="7">2.1.1.77</ecNumber>
    </recommendedName>
    <alternativeName>
        <fullName evidence="7">L-isoaspartyl protein carboxyl methyltransferase</fullName>
    </alternativeName>
    <alternativeName>
        <fullName evidence="7">Protein L-isoaspartyl methyltransferase</fullName>
    </alternativeName>
    <alternativeName>
        <fullName evidence="7">Protein-beta-aspartate methyltransferase</fullName>
        <shortName evidence="7">PIMT</shortName>
    </alternativeName>
</protein>
<comment type="caution">
    <text evidence="8">The sequence shown here is derived from an EMBL/GenBank/DDBJ whole genome shotgun (WGS) entry which is preliminary data.</text>
</comment>
<dbReference type="NCBIfam" id="NF001453">
    <property type="entry name" value="PRK00312.1"/>
    <property type="match status" value="1"/>
</dbReference>
<dbReference type="PROSITE" id="PS01279">
    <property type="entry name" value="PCMT"/>
    <property type="match status" value="1"/>
</dbReference>
<dbReference type="CDD" id="cd02440">
    <property type="entry name" value="AdoMet_MTases"/>
    <property type="match status" value="1"/>
</dbReference>
<keyword evidence="5 7" id="KW-0808">Transferase</keyword>
<comment type="subcellular location">
    <subcellularLocation>
        <location evidence="1 7">Cytoplasm</location>
    </subcellularLocation>
</comment>